<dbReference type="RefSeq" id="WP_052139551.1">
    <property type="nucleotide sequence ID" value="NZ_CP006905.1"/>
</dbReference>
<evidence type="ECO:0000313" key="3">
    <source>
        <dbReference type="Proteomes" id="UP000030635"/>
    </source>
</evidence>
<proteinExistence type="predicted"/>
<keyword evidence="1" id="KW-0812">Transmembrane</keyword>
<keyword evidence="1" id="KW-1133">Transmembrane helix</keyword>
<dbReference type="EMBL" id="CP006905">
    <property type="protein sequence ID" value="AIY83308.1"/>
    <property type="molecule type" value="Genomic_DNA"/>
</dbReference>
<evidence type="ECO:0000313" key="2">
    <source>
        <dbReference type="EMBL" id="AIY83308.1"/>
    </source>
</evidence>
<dbReference type="AlphaFoldDB" id="A0A0A7FUT4"/>
<reference evidence="2 3" key="1">
    <citation type="journal article" date="2015" name="Infect. Genet. Evol.">
        <title>Genomic sequences of six botulinum neurotoxin-producing strains representing three clostridial species illustrate the mobility and diversity of botulinum neurotoxin genes.</title>
        <authorList>
            <person name="Smith T.J."/>
            <person name="Hill K.K."/>
            <person name="Xie G."/>
            <person name="Foley B.T."/>
            <person name="Williamson C.H."/>
            <person name="Foster J.T."/>
            <person name="Johnson S.L."/>
            <person name="Chertkov O."/>
            <person name="Teshima H."/>
            <person name="Gibbons H.S."/>
            <person name="Johnsky L.A."/>
            <person name="Karavis M.A."/>
            <person name="Smith L.A."/>
        </authorList>
    </citation>
    <scope>NUCLEOTIDE SEQUENCE [LARGE SCALE GENOMIC DNA]</scope>
    <source>
        <strain evidence="2">Sullivan</strain>
    </source>
</reference>
<keyword evidence="1" id="KW-0472">Membrane</keyword>
<dbReference type="HOGENOM" id="CLU_1583289_0_0_9"/>
<sequence>MKKIIWIVASIFILYTSVVVYLVMPARITKDKPLGKDDIKLKVHLEVNSGPTHYVEEDTEKLKEAIKDKYPGKEYFNKDKIYVNLEGNLPYDTVVDPASLGDFNVYGKVINMKDSYLGERFVPVIYVAYTDAKLAPCFRDNSSIMLIYIVLFYPIFLIIIGVILTTVLIKKHMKK</sequence>
<gene>
    <name evidence="2" type="ORF">U729_2400</name>
</gene>
<protein>
    <submittedName>
        <fullName evidence="2">Uncharacterized protein</fullName>
    </submittedName>
</protein>
<dbReference type="eggNOG" id="ENOG503487G">
    <property type="taxonomic scope" value="Bacteria"/>
</dbReference>
<dbReference type="Proteomes" id="UP000030635">
    <property type="component" value="Chromosome"/>
</dbReference>
<dbReference type="OrthoDB" id="1912239at2"/>
<organism evidence="2 3">
    <name type="scientific">Clostridium baratii str. Sullivan</name>
    <dbReference type="NCBI Taxonomy" id="1415775"/>
    <lineage>
        <taxon>Bacteria</taxon>
        <taxon>Bacillati</taxon>
        <taxon>Bacillota</taxon>
        <taxon>Clostridia</taxon>
        <taxon>Eubacteriales</taxon>
        <taxon>Clostridiaceae</taxon>
        <taxon>Clostridium</taxon>
    </lineage>
</organism>
<accession>A0A0A7FUT4</accession>
<feature type="transmembrane region" description="Helical" evidence="1">
    <location>
        <begin position="5"/>
        <end position="24"/>
    </location>
</feature>
<keyword evidence="3" id="KW-1185">Reference proteome</keyword>
<dbReference type="KEGG" id="cbv:U729_2400"/>
<name>A0A0A7FUT4_9CLOT</name>
<feature type="transmembrane region" description="Helical" evidence="1">
    <location>
        <begin position="145"/>
        <end position="169"/>
    </location>
</feature>
<evidence type="ECO:0000256" key="1">
    <source>
        <dbReference type="SAM" id="Phobius"/>
    </source>
</evidence>